<dbReference type="AlphaFoldDB" id="A0A4Y2RVQ5"/>
<proteinExistence type="predicted"/>
<dbReference type="InterPro" id="IPR043128">
    <property type="entry name" value="Rev_trsase/Diguanyl_cyclase"/>
</dbReference>
<feature type="domain" description="Reverse transcriptase" evidence="1">
    <location>
        <begin position="67"/>
        <end position="178"/>
    </location>
</feature>
<evidence type="ECO:0000313" key="4">
    <source>
        <dbReference type="Proteomes" id="UP000499080"/>
    </source>
</evidence>
<keyword evidence="4" id="KW-1185">Reference proteome</keyword>
<dbReference type="EMBL" id="BGPR01018722">
    <property type="protein sequence ID" value="GBN79964.1"/>
    <property type="molecule type" value="Genomic_DNA"/>
</dbReference>
<dbReference type="Gene3D" id="3.10.10.10">
    <property type="entry name" value="HIV Type 1 Reverse Transcriptase, subunit A, domain 1"/>
    <property type="match status" value="1"/>
</dbReference>
<dbReference type="OrthoDB" id="7698356at2759"/>
<protein>
    <recommendedName>
        <fullName evidence="1">Reverse transcriptase domain-containing protein</fullName>
    </recommendedName>
</protein>
<dbReference type="GO" id="GO:0071897">
    <property type="term" value="P:DNA biosynthetic process"/>
    <property type="evidence" value="ECO:0007669"/>
    <property type="project" value="UniProtKB-ARBA"/>
</dbReference>
<dbReference type="InterPro" id="IPR043502">
    <property type="entry name" value="DNA/RNA_pol_sf"/>
</dbReference>
<comment type="caution">
    <text evidence="2">The sequence shown here is derived from an EMBL/GenBank/DDBJ whole genome shotgun (WGS) entry which is preliminary data.</text>
</comment>
<evidence type="ECO:0000313" key="2">
    <source>
        <dbReference type="EMBL" id="GBN79964.1"/>
    </source>
</evidence>
<name>A0A4Y2RVQ5_ARAVE</name>
<dbReference type="PANTHER" id="PTHR37984">
    <property type="entry name" value="PROTEIN CBG26694"/>
    <property type="match status" value="1"/>
</dbReference>
<dbReference type="CDD" id="cd01647">
    <property type="entry name" value="RT_LTR"/>
    <property type="match status" value="1"/>
</dbReference>
<dbReference type="Pfam" id="PF00078">
    <property type="entry name" value="RVT_1"/>
    <property type="match status" value="1"/>
</dbReference>
<dbReference type="SUPFAM" id="SSF56672">
    <property type="entry name" value="DNA/RNA polymerases"/>
    <property type="match status" value="1"/>
</dbReference>
<evidence type="ECO:0000313" key="3">
    <source>
        <dbReference type="EMBL" id="GBN79973.1"/>
    </source>
</evidence>
<dbReference type="Proteomes" id="UP000499080">
    <property type="component" value="Unassembled WGS sequence"/>
</dbReference>
<organism evidence="2 4">
    <name type="scientific">Araneus ventricosus</name>
    <name type="common">Orbweaver spider</name>
    <name type="synonym">Epeira ventricosa</name>
    <dbReference type="NCBI Taxonomy" id="182803"/>
    <lineage>
        <taxon>Eukaryota</taxon>
        <taxon>Metazoa</taxon>
        <taxon>Ecdysozoa</taxon>
        <taxon>Arthropoda</taxon>
        <taxon>Chelicerata</taxon>
        <taxon>Arachnida</taxon>
        <taxon>Araneae</taxon>
        <taxon>Araneomorphae</taxon>
        <taxon>Entelegynae</taxon>
        <taxon>Araneoidea</taxon>
        <taxon>Araneidae</taxon>
        <taxon>Araneus</taxon>
    </lineage>
</organism>
<dbReference type="EMBL" id="BGPR01018724">
    <property type="protein sequence ID" value="GBN79973.1"/>
    <property type="molecule type" value="Genomic_DNA"/>
</dbReference>
<dbReference type="InterPro" id="IPR000477">
    <property type="entry name" value="RT_dom"/>
</dbReference>
<gene>
    <name evidence="3" type="ORF">AVEN_54804_1</name>
    <name evidence="2" type="ORF">AVEN_75130_1</name>
</gene>
<dbReference type="InterPro" id="IPR050951">
    <property type="entry name" value="Retrovirus_Pol_polyprotein"/>
</dbReference>
<evidence type="ECO:0000259" key="1">
    <source>
        <dbReference type="Pfam" id="PF00078"/>
    </source>
</evidence>
<accession>A0A4Y2RVQ5</accession>
<dbReference type="PANTHER" id="PTHR37984:SF8">
    <property type="entry name" value="CCHC-TYPE DOMAIN-CONTAINING PROTEIN"/>
    <property type="match status" value="1"/>
</dbReference>
<dbReference type="Gene3D" id="3.30.70.270">
    <property type="match status" value="1"/>
</dbReference>
<reference evidence="2 4" key="1">
    <citation type="journal article" date="2019" name="Sci. Rep.">
        <title>Orb-weaving spider Araneus ventricosus genome elucidates the spidroin gene catalogue.</title>
        <authorList>
            <person name="Kono N."/>
            <person name="Nakamura H."/>
            <person name="Ohtoshi R."/>
            <person name="Moran D.A.P."/>
            <person name="Shinohara A."/>
            <person name="Yoshida Y."/>
            <person name="Fujiwara M."/>
            <person name="Mori M."/>
            <person name="Tomita M."/>
            <person name="Arakawa K."/>
        </authorList>
    </citation>
    <scope>NUCLEOTIDE SEQUENCE [LARGE SCALE GENOMIC DNA]</scope>
</reference>
<sequence length="180" mass="20921">MGCIKRDYQLETKSNVQPIKQAQRRIPIFLKPELKQKLDELCKNKITAIVTHRTDWISNLVLVKTPNKLRICLDPQNLNSALKRSEYSIPTIAEIMPSLNNAKVFSVVDTKDYFWNVKLSNNYIHLTTLWTPFSRYKFLRLPFGICTASEECQRRLHEVFEVLDGIEIIADDILIIGKET</sequence>